<dbReference type="InterPro" id="IPR013517">
    <property type="entry name" value="FG-GAP"/>
</dbReference>
<keyword evidence="1 6" id="KW-0732">Signal</keyword>
<dbReference type="EMBL" id="BJHX01000001">
    <property type="protein sequence ID" value="GDY64537.1"/>
    <property type="molecule type" value="Genomic_DNA"/>
</dbReference>
<reference evidence="7 10" key="2">
    <citation type="submission" date="2019-04" db="EMBL/GenBank/DDBJ databases">
        <title>Draft genome sequences of Streptomyces avermitilis NBRC 14893.</title>
        <authorList>
            <person name="Komaki H."/>
            <person name="Tamura T."/>
            <person name="Hosoyama A."/>
        </authorList>
    </citation>
    <scope>NUCLEOTIDE SEQUENCE [LARGE SCALE GENOMIC DNA]</scope>
    <source>
        <strain evidence="7 10">NBRC 14893</strain>
    </source>
</reference>
<dbReference type="GeneID" id="41541557"/>
<reference evidence="8 9" key="1">
    <citation type="submission" date="2019-04" db="EMBL/GenBank/DDBJ databases">
        <title>Draft genome sequences of Streptomyces avermitilis ATCC 31267.</title>
        <authorList>
            <person name="Komaki H."/>
            <person name="Tamura T."/>
            <person name="Hosoyama A."/>
        </authorList>
    </citation>
    <scope>NUCLEOTIDE SEQUENCE [LARGE SCALE GENOMIC DNA]</scope>
    <source>
        <strain evidence="8 9">ATCC 31267</strain>
    </source>
</reference>
<dbReference type="PROSITE" id="PS51470">
    <property type="entry name" value="FG_GAP"/>
    <property type="match status" value="3"/>
</dbReference>
<dbReference type="Proteomes" id="UP000299211">
    <property type="component" value="Unassembled WGS sequence"/>
</dbReference>
<accession>A0A4D4MVA9</accession>
<evidence type="ECO:0000313" key="10">
    <source>
        <dbReference type="Proteomes" id="UP000302139"/>
    </source>
</evidence>
<dbReference type="PRINTS" id="PR01185">
    <property type="entry name" value="INTEGRINA"/>
</dbReference>
<evidence type="ECO:0000256" key="2">
    <source>
        <dbReference type="ARBA" id="ARBA00022737"/>
    </source>
</evidence>
<evidence type="ECO:0000256" key="4">
    <source>
        <dbReference type="ARBA" id="ARBA00023180"/>
    </source>
</evidence>
<feature type="region of interest" description="Disordered" evidence="5">
    <location>
        <begin position="278"/>
        <end position="341"/>
    </location>
</feature>
<comment type="caution">
    <text evidence="8">The sequence shown here is derived from an EMBL/GenBank/DDBJ whole genome shotgun (WGS) entry which is preliminary data.</text>
</comment>
<dbReference type="GO" id="GO:0016787">
    <property type="term" value="F:hydrolase activity"/>
    <property type="evidence" value="ECO:0007669"/>
    <property type="project" value="UniProtKB-KW"/>
</dbReference>
<dbReference type="InterPro" id="IPR013519">
    <property type="entry name" value="Int_alpha_beta-p"/>
</dbReference>
<evidence type="ECO:0000313" key="9">
    <source>
        <dbReference type="Proteomes" id="UP000299211"/>
    </source>
</evidence>
<evidence type="ECO:0000313" key="7">
    <source>
        <dbReference type="EMBL" id="GDY64537.1"/>
    </source>
</evidence>
<dbReference type="OMA" id="ESETTHC"/>
<keyword evidence="3" id="KW-0378">Hydrolase</keyword>
<evidence type="ECO:0000256" key="3">
    <source>
        <dbReference type="ARBA" id="ARBA00022801"/>
    </source>
</evidence>
<dbReference type="STRING" id="33903.AQJ43_26285"/>
<feature type="chain" id="PRO_5038305870" description="Integrin-like protein" evidence="6">
    <location>
        <begin position="29"/>
        <end position="481"/>
    </location>
</feature>
<dbReference type="GO" id="GO:0007155">
    <property type="term" value="P:cell adhesion"/>
    <property type="evidence" value="ECO:0007669"/>
    <property type="project" value="InterPro"/>
</dbReference>
<feature type="signal peptide" evidence="6">
    <location>
        <begin position="1"/>
        <end position="28"/>
    </location>
</feature>
<name>A0A4D4MVA9_STRAX</name>
<dbReference type="GO" id="GO:0008305">
    <property type="term" value="C:integrin complex"/>
    <property type="evidence" value="ECO:0007669"/>
    <property type="project" value="InterPro"/>
</dbReference>
<evidence type="ECO:0008006" key="11">
    <source>
        <dbReference type="Google" id="ProtNLM"/>
    </source>
</evidence>
<keyword evidence="2" id="KW-0677">Repeat</keyword>
<dbReference type="RefSeq" id="WP_010985903.1">
    <property type="nucleotide sequence ID" value="NZ_BAABTN010000180.1"/>
</dbReference>
<dbReference type="PANTHER" id="PTHR23221">
    <property type="entry name" value="GLYCOSYLPHOSPHATIDYLINOSITOL PHOSPHOLIPASE D"/>
    <property type="match status" value="1"/>
</dbReference>
<dbReference type="InterPro" id="IPR000413">
    <property type="entry name" value="Integrin_alpha"/>
</dbReference>
<organism evidence="8 9">
    <name type="scientific">Streptomyces avermitilis</name>
    <dbReference type="NCBI Taxonomy" id="33903"/>
    <lineage>
        <taxon>Bacteria</taxon>
        <taxon>Bacillati</taxon>
        <taxon>Actinomycetota</taxon>
        <taxon>Actinomycetes</taxon>
        <taxon>Kitasatosporales</taxon>
        <taxon>Streptomycetaceae</taxon>
        <taxon>Streptomyces</taxon>
    </lineage>
</organism>
<dbReference type="SMART" id="SM00191">
    <property type="entry name" value="Int_alpha"/>
    <property type="match status" value="6"/>
</dbReference>
<evidence type="ECO:0000256" key="1">
    <source>
        <dbReference type="ARBA" id="ARBA00022729"/>
    </source>
</evidence>
<gene>
    <name evidence="7" type="ORF">SAV14893_039300</name>
    <name evidence="8" type="ORF">SAV31267_047740</name>
</gene>
<evidence type="ECO:0000313" key="8">
    <source>
        <dbReference type="EMBL" id="GDY75289.1"/>
    </source>
</evidence>
<feature type="compositionally biased region" description="Gly residues" evidence="5">
    <location>
        <begin position="311"/>
        <end position="320"/>
    </location>
</feature>
<evidence type="ECO:0000256" key="5">
    <source>
        <dbReference type="SAM" id="MobiDB-lite"/>
    </source>
</evidence>
<dbReference type="Gene3D" id="2.130.10.130">
    <property type="entry name" value="Integrin alpha, N-terminal"/>
    <property type="match status" value="3"/>
</dbReference>
<dbReference type="AlphaFoldDB" id="A0A4D4MVA9"/>
<dbReference type="SUPFAM" id="SSF69318">
    <property type="entry name" value="Integrin alpha N-terminal domain"/>
    <property type="match status" value="1"/>
</dbReference>
<dbReference type="EMBL" id="BJHY01000001">
    <property type="protein sequence ID" value="GDY75289.1"/>
    <property type="molecule type" value="Genomic_DNA"/>
</dbReference>
<keyword evidence="4" id="KW-0325">Glycoprotein</keyword>
<dbReference type="Proteomes" id="UP000302139">
    <property type="component" value="Unassembled WGS sequence"/>
</dbReference>
<sequence length="481" mass="46797">MRAKKLAVAVGVAALAATGLTLPLAGSAAAVSTLKDDFNGDGYADLAVGVPDATVAGHARAGYVHVLWGGPQGPGTAGSTTLSQNTAGIPGHAEATDLFGQAVATADVDGDGYGDLLVGAPGESLTDSAHDAQGTITVVRGSASGFRTDAMLAMKGAYGDERVGGLLTTGDYDHDGDVDLALGVSGEEGGALLFRPGPLASPAATTLLDGYDFGGPGALATGDFDGNGTDDVAVTWSGMELYGTSVWSWSGGSAAESRRTGDYAVSLAAADLDGDGADDLVLGQKHDNPEADEPSPCPDESSGAVLIRFGGADGAGGASGESGRKTCLSQSSEGVPGTAEPGDAWGASVAAADLDGDGAPELVVGAPGEGVGSLKSAGSVTVLDGTGEGPLSGGVTYTQNTPGIPGTAETADRFGATLTAGPYHPGGRPDLAIGAPGENAAKGGVWYVPTTDDARPAGARALTPKALGLSGAKGFGSALAP</sequence>
<proteinExistence type="predicted"/>
<evidence type="ECO:0000256" key="6">
    <source>
        <dbReference type="SAM" id="SignalP"/>
    </source>
</evidence>
<protein>
    <recommendedName>
        <fullName evidence="11">Integrin-like protein</fullName>
    </recommendedName>
</protein>
<dbReference type="Pfam" id="PF01839">
    <property type="entry name" value="FG-GAP"/>
    <property type="match status" value="3"/>
</dbReference>
<dbReference type="InterPro" id="IPR028994">
    <property type="entry name" value="Integrin_alpha_N"/>
</dbReference>
<dbReference type="PANTHER" id="PTHR23221:SF7">
    <property type="entry name" value="PHOSPHATIDYLINOSITOL-GLYCAN-SPECIFIC PHOSPHOLIPASE D"/>
    <property type="match status" value="1"/>
</dbReference>